<dbReference type="Proteomes" id="UP001054889">
    <property type="component" value="Unassembled WGS sequence"/>
</dbReference>
<protein>
    <submittedName>
        <fullName evidence="4">Uncharacterized protein</fullName>
    </submittedName>
</protein>
<reference evidence="4" key="2">
    <citation type="submission" date="2021-12" db="EMBL/GenBank/DDBJ databases">
        <title>Resequencing data analysis of finger millet.</title>
        <authorList>
            <person name="Hatakeyama M."/>
            <person name="Aluri S."/>
            <person name="Balachadran M.T."/>
            <person name="Sivarajan S.R."/>
            <person name="Poveda L."/>
            <person name="Shimizu-Inatsugi R."/>
            <person name="Schlapbach R."/>
            <person name="Sreeman S.M."/>
            <person name="Shimizu K.K."/>
        </authorList>
    </citation>
    <scope>NUCLEOTIDE SEQUENCE</scope>
</reference>
<evidence type="ECO:0000313" key="4">
    <source>
        <dbReference type="EMBL" id="GJN00082.1"/>
    </source>
</evidence>
<organism evidence="4 5">
    <name type="scientific">Eleusine coracana subsp. coracana</name>
    <dbReference type="NCBI Taxonomy" id="191504"/>
    <lineage>
        <taxon>Eukaryota</taxon>
        <taxon>Viridiplantae</taxon>
        <taxon>Streptophyta</taxon>
        <taxon>Embryophyta</taxon>
        <taxon>Tracheophyta</taxon>
        <taxon>Spermatophyta</taxon>
        <taxon>Magnoliopsida</taxon>
        <taxon>Liliopsida</taxon>
        <taxon>Poales</taxon>
        <taxon>Poaceae</taxon>
        <taxon>PACMAD clade</taxon>
        <taxon>Chloridoideae</taxon>
        <taxon>Cynodonteae</taxon>
        <taxon>Eleusininae</taxon>
        <taxon>Eleusine</taxon>
    </lineage>
</organism>
<dbReference type="InterPro" id="IPR005299">
    <property type="entry name" value="MeTrfase_7"/>
</dbReference>
<evidence type="ECO:0000313" key="5">
    <source>
        <dbReference type="Proteomes" id="UP001054889"/>
    </source>
</evidence>
<accession>A0AAV5CQ82</accession>
<dbReference type="InterPro" id="IPR042086">
    <property type="entry name" value="MeTrfase_capping"/>
</dbReference>
<dbReference type="Gene3D" id="3.40.50.150">
    <property type="entry name" value="Vaccinia Virus protein VP39"/>
    <property type="match status" value="1"/>
</dbReference>
<evidence type="ECO:0000256" key="3">
    <source>
        <dbReference type="ARBA" id="ARBA00022842"/>
    </source>
</evidence>
<dbReference type="GO" id="GO:0008168">
    <property type="term" value="F:methyltransferase activity"/>
    <property type="evidence" value="ECO:0007669"/>
    <property type="project" value="InterPro"/>
</dbReference>
<dbReference type="GO" id="GO:0046872">
    <property type="term" value="F:metal ion binding"/>
    <property type="evidence" value="ECO:0007669"/>
    <property type="project" value="UniProtKB-KW"/>
</dbReference>
<keyword evidence="2" id="KW-0479">Metal-binding</keyword>
<dbReference type="EMBL" id="BQKI01000008">
    <property type="protein sequence ID" value="GJN00082.1"/>
    <property type="molecule type" value="Genomic_DNA"/>
</dbReference>
<evidence type="ECO:0000256" key="2">
    <source>
        <dbReference type="ARBA" id="ARBA00022723"/>
    </source>
</evidence>
<keyword evidence="5" id="KW-1185">Reference proteome</keyword>
<keyword evidence="3" id="KW-0460">Magnesium</keyword>
<reference evidence="4" key="1">
    <citation type="journal article" date="2018" name="DNA Res.">
        <title>Multiple hybrid de novo genome assembly of finger millet, an orphan allotetraploid crop.</title>
        <authorList>
            <person name="Hatakeyama M."/>
            <person name="Aluri S."/>
            <person name="Balachadran M.T."/>
            <person name="Sivarajan S.R."/>
            <person name="Patrignani A."/>
            <person name="Gruter S."/>
            <person name="Poveda L."/>
            <person name="Shimizu-Inatsugi R."/>
            <person name="Baeten J."/>
            <person name="Francoijs K.J."/>
            <person name="Nataraja K.N."/>
            <person name="Reddy Y.A.N."/>
            <person name="Phadnis S."/>
            <person name="Ravikumar R.L."/>
            <person name="Schlapbach R."/>
            <person name="Sreeman S.M."/>
            <person name="Shimizu K.K."/>
        </authorList>
    </citation>
    <scope>NUCLEOTIDE SEQUENCE</scope>
</reference>
<dbReference type="Pfam" id="PF03492">
    <property type="entry name" value="Methyltransf_7"/>
    <property type="match status" value="1"/>
</dbReference>
<sequence length="341" mass="37757">MFSCFQSGEQNRMRHVIEEAVTCLMKSTKSHGKIAVADLGCSSGPNALALVSCAVDAIFQHYAVACEQVPAELSVFLNDLPDNDFNIVAKSLVAFQESHQHIGHVTVGIVPGSFYKRLFTTSSLHLILASNSVHWLSEAPEDLRTHGIPMYDGDDDLRQARRPLVLEAYARQFKKDFKLFLNLRAQELVAGGQMVISVPGTCAGDDTGHSNLPWVAWDPVASILNDMATRGVIDREKLDLFYIPTHGPSARELKEIIEEEGSFMINKMLVHEPNMDKSLITPKAMALLTRAVFEPMMAQHFGKSDEIMEELVKTTERHVNMGSPPVNAATFVFLCVSLTKM</sequence>
<name>A0AAV5CQ82_ELECO</name>
<dbReference type="PANTHER" id="PTHR31009">
    <property type="entry name" value="S-ADENOSYL-L-METHIONINE:CARBOXYL METHYLTRANSFERASE FAMILY PROTEIN"/>
    <property type="match status" value="1"/>
</dbReference>
<evidence type="ECO:0000256" key="1">
    <source>
        <dbReference type="ARBA" id="ARBA00008908"/>
    </source>
</evidence>
<dbReference type="SUPFAM" id="SSF53335">
    <property type="entry name" value="S-adenosyl-L-methionine-dependent methyltransferases"/>
    <property type="match status" value="1"/>
</dbReference>
<dbReference type="InterPro" id="IPR029063">
    <property type="entry name" value="SAM-dependent_MTases_sf"/>
</dbReference>
<dbReference type="Gene3D" id="1.10.1200.270">
    <property type="entry name" value="Methyltransferase, alpha-helical capping domain"/>
    <property type="match status" value="1"/>
</dbReference>
<gene>
    <name evidence="4" type="primary">ga17237</name>
    <name evidence="4" type="ORF">PR202_ga17237</name>
</gene>
<comment type="similarity">
    <text evidence="1">Belongs to the methyltransferase superfamily. Type-7 methyltransferase family. SABATH subfamily.</text>
</comment>
<comment type="caution">
    <text evidence="4">The sequence shown here is derived from an EMBL/GenBank/DDBJ whole genome shotgun (WGS) entry which is preliminary data.</text>
</comment>
<dbReference type="AlphaFoldDB" id="A0AAV5CQ82"/>
<proteinExistence type="inferred from homology"/>